<feature type="region of interest" description="Disordered" evidence="1">
    <location>
        <begin position="56"/>
        <end position="75"/>
    </location>
</feature>
<sequence>ERSRTELDTPWILHGHVWATFSTCTKRDPFKNKVELSPQAPLTTFGPRLGVGQTWLNKASPKLQNGPEQSRLSHA</sequence>
<accession>A0ABU6STB9</accession>
<comment type="caution">
    <text evidence="2">The sequence shown here is derived from an EMBL/GenBank/DDBJ whole genome shotgun (WGS) entry which is preliminary data.</text>
</comment>
<evidence type="ECO:0000313" key="3">
    <source>
        <dbReference type="Proteomes" id="UP001341840"/>
    </source>
</evidence>
<gene>
    <name evidence="2" type="ORF">PIB30_082267</name>
</gene>
<dbReference type="Proteomes" id="UP001341840">
    <property type="component" value="Unassembled WGS sequence"/>
</dbReference>
<keyword evidence="3" id="KW-1185">Reference proteome</keyword>
<evidence type="ECO:0000313" key="2">
    <source>
        <dbReference type="EMBL" id="MED6139271.1"/>
    </source>
</evidence>
<reference evidence="2 3" key="1">
    <citation type="journal article" date="2023" name="Plants (Basel)">
        <title>Bridging the Gap: Combining Genomics and Transcriptomics Approaches to Understand Stylosanthes scabra, an Orphan Legume from the Brazilian Caatinga.</title>
        <authorList>
            <person name="Ferreira-Neto J.R.C."/>
            <person name="da Silva M.D."/>
            <person name="Binneck E."/>
            <person name="de Melo N.F."/>
            <person name="da Silva R.H."/>
            <person name="de Melo A.L.T.M."/>
            <person name="Pandolfi V."/>
            <person name="Bustamante F.O."/>
            <person name="Brasileiro-Vidal A.C."/>
            <person name="Benko-Iseppon A.M."/>
        </authorList>
    </citation>
    <scope>NUCLEOTIDE SEQUENCE [LARGE SCALE GENOMIC DNA]</scope>
    <source>
        <tissue evidence="2">Leaves</tissue>
    </source>
</reference>
<protein>
    <submittedName>
        <fullName evidence="2">Uncharacterized protein</fullName>
    </submittedName>
</protein>
<organism evidence="2 3">
    <name type="scientific">Stylosanthes scabra</name>
    <dbReference type="NCBI Taxonomy" id="79078"/>
    <lineage>
        <taxon>Eukaryota</taxon>
        <taxon>Viridiplantae</taxon>
        <taxon>Streptophyta</taxon>
        <taxon>Embryophyta</taxon>
        <taxon>Tracheophyta</taxon>
        <taxon>Spermatophyta</taxon>
        <taxon>Magnoliopsida</taxon>
        <taxon>eudicotyledons</taxon>
        <taxon>Gunneridae</taxon>
        <taxon>Pentapetalae</taxon>
        <taxon>rosids</taxon>
        <taxon>fabids</taxon>
        <taxon>Fabales</taxon>
        <taxon>Fabaceae</taxon>
        <taxon>Papilionoideae</taxon>
        <taxon>50 kb inversion clade</taxon>
        <taxon>dalbergioids sensu lato</taxon>
        <taxon>Dalbergieae</taxon>
        <taxon>Pterocarpus clade</taxon>
        <taxon>Stylosanthes</taxon>
    </lineage>
</organism>
<proteinExistence type="predicted"/>
<name>A0ABU6STB9_9FABA</name>
<dbReference type="EMBL" id="JASCZI010061674">
    <property type="protein sequence ID" value="MED6139271.1"/>
    <property type="molecule type" value="Genomic_DNA"/>
</dbReference>
<feature type="non-terminal residue" evidence="2">
    <location>
        <position position="1"/>
    </location>
</feature>
<evidence type="ECO:0000256" key="1">
    <source>
        <dbReference type="SAM" id="MobiDB-lite"/>
    </source>
</evidence>